<feature type="transmembrane region" description="Helical" evidence="6">
    <location>
        <begin position="236"/>
        <end position="259"/>
    </location>
</feature>
<keyword evidence="2 6" id="KW-0812">Transmembrane</keyword>
<comment type="caution">
    <text evidence="7">The sequence shown here is derived from an EMBL/GenBank/DDBJ whole genome shotgun (WGS) entry which is preliminary data.</text>
</comment>
<evidence type="ECO:0000256" key="5">
    <source>
        <dbReference type="SAM" id="MobiDB-lite"/>
    </source>
</evidence>
<sequence length="545" mass="61774">MSCNTTLEDLHIIEDPLWKDITFHHLGLALGAVFGLLSVIISLYLIAQHALHYSKPTEQRHIIRILFMIPVYSVVSFLSFLFYRKAIYFQVMRDCYEAFAISSFFALLCHYIAPDLHEQKMYFRTVTPQNWFWKAFWLQSCTGGENKGPFRRPRSGLTWFNVIWVGIFQYCFIRVFFTIVSVISEAFGRYCEASLHPAFAHIWTMVFESISVTIAMFMVVQFYIQLKTDLAEHKPGIKVVSIKLVIFFSFWQTIIISFLSSSKGPLQPTKQLAYQDIKIGIPSVLLIIEMALFSVLHVFAYPWKPYSKKHASKDDLTPLDPDRTEPALEYHGGFMGIRAITDAFNPWDIVTSSARGFRWLFVGSRVRHRDTSYFPTKPDLGDTSYTNPSAANPPATELRPSADNHRRTGTHGEDDMAGLLRNSQSLNENSPPRAYNHSDAPPYDHSSLRPSGPSYPGQTASPYREDGHPPPTYHPMLDSGFHSGTGPPPGSAIPVGLSREVHPTHRGVTPTVPQGQGWNPWNGVDLGDGRPQPHRRGDSWDSMKM</sequence>
<dbReference type="AlphaFoldDB" id="A0A0F4GWL7"/>
<evidence type="ECO:0000256" key="4">
    <source>
        <dbReference type="ARBA" id="ARBA00023136"/>
    </source>
</evidence>
<accession>A0A0F4GWL7</accession>
<keyword evidence="8" id="KW-1185">Reference proteome</keyword>
<feature type="transmembrane region" description="Helical" evidence="6">
    <location>
        <begin position="157"/>
        <end position="180"/>
    </location>
</feature>
<proteinExistence type="predicted"/>
<evidence type="ECO:0000256" key="2">
    <source>
        <dbReference type="ARBA" id="ARBA00022692"/>
    </source>
</evidence>
<feature type="transmembrane region" description="Helical" evidence="6">
    <location>
        <begin position="65"/>
        <end position="84"/>
    </location>
</feature>
<dbReference type="EMBL" id="LAFY01000270">
    <property type="protein sequence ID" value="KJY01807.1"/>
    <property type="molecule type" value="Genomic_DNA"/>
</dbReference>
<feature type="compositionally biased region" description="Basic and acidic residues" evidence="5">
    <location>
        <begin position="535"/>
        <end position="545"/>
    </location>
</feature>
<evidence type="ECO:0000256" key="3">
    <source>
        <dbReference type="ARBA" id="ARBA00022989"/>
    </source>
</evidence>
<evidence type="ECO:0000313" key="8">
    <source>
        <dbReference type="Proteomes" id="UP000033647"/>
    </source>
</evidence>
<dbReference type="STRING" id="1047168.A0A0F4GWL7"/>
<feature type="region of interest" description="Disordered" evidence="5">
    <location>
        <begin position="372"/>
        <end position="545"/>
    </location>
</feature>
<dbReference type="PANTHER" id="PTHR23423">
    <property type="entry name" value="ORGANIC SOLUTE TRANSPORTER-RELATED"/>
    <property type="match status" value="1"/>
</dbReference>
<gene>
    <name evidence="7" type="ORF">TI39_contig278g00007</name>
</gene>
<feature type="transmembrane region" description="Helical" evidence="6">
    <location>
        <begin position="279"/>
        <end position="303"/>
    </location>
</feature>
<keyword evidence="4 6" id="KW-0472">Membrane</keyword>
<dbReference type="InterPro" id="IPR005178">
    <property type="entry name" value="Ostalpha/TMEM184C"/>
</dbReference>
<dbReference type="SMART" id="SM01417">
    <property type="entry name" value="Solute_trans_a"/>
    <property type="match status" value="1"/>
</dbReference>
<feature type="compositionally biased region" description="Basic and acidic residues" evidence="5">
    <location>
        <begin position="400"/>
        <end position="414"/>
    </location>
</feature>
<feature type="compositionally biased region" description="Polar residues" evidence="5">
    <location>
        <begin position="421"/>
        <end position="430"/>
    </location>
</feature>
<keyword evidence="3 6" id="KW-1133">Transmembrane helix</keyword>
<reference evidence="7 8" key="1">
    <citation type="submission" date="2015-03" db="EMBL/GenBank/DDBJ databases">
        <title>RNA-seq based gene annotation and comparative genomics of four Zymoseptoria species reveal species-specific pathogenicity related genes and transposable element activity.</title>
        <authorList>
            <person name="Grandaubert J."/>
            <person name="Bhattacharyya A."/>
            <person name="Stukenbrock E.H."/>
        </authorList>
    </citation>
    <scope>NUCLEOTIDE SEQUENCE [LARGE SCALE GENOMIC DNA]</scope>
    <source>
        <strain evidence="7 8">Zb18110</strain>
    </source>
</reference>
<dbReference type="Pfam" id="PF03619">
    <property type="entry name" value="Solute_trans_a"/>
    <property type="match status" value="1"/>
</dbReference>
<comment type="subcellular location">
    <subcellularLocation>
        <location evidence="1">Membrane</location>
        <topology evidence="1">Multi-pass membrane protein</topology>
    </subcellularLocation>
</comment>
<dbReference type="Proteomes" id="UP000033647">
    <property type="component" value="Unassembled WGS sequence"/>
</dbReference>
<organism evidence="7 8">
    <name type="scientific">Zymoseptoria brevis</name>
    <dbReference type="NCBI Taxonomy" id="1047168"/>
    <lineage>
        <taxon>Eukaryota</taxon>
        <taxon>Fungi</taxon>
        <taxon>Dikarya</taxon>
        <taxon>Ascomycota</taxon>
        <taxon>Pezizomycotina</taxon>
        <taxon>Dothideomycetes</taxon>
        <taxon>Dothideomycetidae</taxon>
        <taxon>Mycosphaerellales</taxon>
        <taxon>Mycosphaerellaceae</taxon>
        <taxon>Zymoseptoria</taxon>
    </lineage>
</organism>
<name>A0A0F4GWL7_9PEZI</name>
<feature type="transmembrane region" description="Helical" evidence="6">
    <location>
        <begin position="26"/>
        <end position="45"/>
    </location>
</feature>
<evidence type="ECO:0000256" key="1">
    <source>
        <dbReference type="ARBA" id="ARBA00004141"/>
    </source>
</evidence>
<evidence type="ECO:0000313" key="7">
    <source>
        <dbReference type="EMBL" id="KJY01807.1"/>
    </source>
</evidence>
<dbReference type="GO" id="GO:0016020">
    <property type="term" value="C:membrane"/>
    <property type="evidence" value="ECO:0007669"/>
    <property type="project" value="UniProtKB-SubCell"/>
</dbReference>
<protein>
    <submittedName>
        <fullName evidence="7">DUF300 domain protein</fullName>
    </submittedName>
</protein>
<evidence type="ECO:0000256" key="6">
    <source>
        <dbReference type="SAM" id="Phobius"/>
    </source>
</evidence>
<feature type="transmembrane region" description="Helical" evidence="6">
    <location>
        <begin position="200"/>
        <end position="224"/>
    </location>
</feature>
<dbReference type="OrthoDB" id="5348404at2759"/>